<dbReference type="PANTHER" id="PTHR46594">
    <property type="entry name" value="P-TYPE CATION-TRANSPORTING ATPASE"/>
    <property type="match status" value="1"/>
</dbReference>
<dbReference type="VEuPathDB" id="VectorBase:AFUN2_011462"/>
<name>A0A4Y0BW32_ANOFN</name>
<dbReference type="PROSITE" id="PS50846">
    <property type="entry name" value="HMA_2"/>
    <property type="match status" value="2"/>
</dbReference>
<evidence type="ECO:0000256" key="1">
    <source>
        <dbReference type="ARBA" id="ARBA00022723"/>
    </source>
</evidence>
<organism evidence="6">
    <name type="scientific">Anopheles funestus</name>
    <name type="common">African malaria mosquito</name>
    <dbReference type="NCBI Taxonomy" id="62324"/>
    <lineage>
        <taxon>Eukaryota</taxon>
        <taxon>Metazoa</taxon>
        <taxon>Ecdysozoa</taxon>
        <taxon>Arthropoda</taxon>
        <taxon>Hexapoda</taxon>
        <taxon>Insecta</taxon>
        <taxon>Pterygota</taxon>
        <taxon>Neoptera</taxon>
        <taxon>Endopterygota</taxon>
        <taxon>Diptera</taxon>
        <taxon>Nematocera</taxon>
        <taxon>Culicoidea</taxon>
        <taxon>Culicidae</taxon>
        <taxon>Anophelinae</taxon>
        <taxon>Anopheles</taxon>
    </lineage>
</organism>
<keyword evidence="2" id="KW-0187">Copper transport</keyword>
<keyword evidence="2" id="KW-0406">Ion transport</keyword>
<dbReference type="FunFam" id="3.30.70.100:FF:000001">
    <property type="entry name" value="ATPase copper transporting beta"/>
    <property type="match status" value="2"/>
</dbReference>
<dbReference type="AlphaFoldDB" id="A0A4Y0BW32"/>
<dbReference type="Gene3D" id="3.30.70.100">
    <property type="match status" value="2"/>
</dbReference>
<dbReference type="GO" id="GO:0005507">
    <property type="term" value="F:copper ion binding"/>
    <property type="evidence" value="ECO:0007669"/>
    <property type="project" value="InterPro"/>
</dbReference>
<feature type="domain" description="HMA" evidence="5">
    <location>
        <begin position="59"/>
        <end position="125"/>
    </location>
</feature>
<dbReference type="SUPFAM" id="SSF55008">
    <property type="entry name" value="HMA, heavy metal-associated domain"/>
    <property type="match status" value="2"/>
</dbReference>
<proteinExistence type="predicted"/>
<dbReference type="InterPro" id="IPR006121">
    <property type="entry name" value="HMA_dom"/>
</dbReference>
<dbReference type="NCBIfam" id="TIGR00003">
    <property type="entry name" value="copper ion binding protein"/>
    <property type="match status" value="1"/>
</dbReference>
<dbReference type="CDD" id="cd00371">
    <property type="entry name" value="HMA"/>
    <property type="match status" value="2"/>
</dbReference>
<accession>A0A4Y0BW32</accession>
<keyword evidence="1" id="KW-0479">Metal-binding</keyword>
<evidence type="ECO:0000313" key="6">
    <source>
        <dbReference type="EnsemblMetazoa" id="AFUN022146-PA"/>
    </source>
</evidence>
<keyword evidence="3" id="KW-0186">Copper</keyword>
<sequence>MSVTGDKMLSEDGTSNKEVSPSNSHNSARDVDISERISKSVENMDDYGESTGLLEQPVASVRLPIIGMTCQSCVRNIEGTIGNKLGVIKINVVLAENAGYIDYDPSLTDPAQIAADIDDMGFECTYTEPGASTSAAKRSILVEGVESDSETVGHSGNVRTVRINIEGMTCQSCVRNIEGTMKDRTGVISIRVLLDERVGVVEYDGGLTTAEKI</sequence>
<reference evidence="6" key="1">
    <citation type="submission" date="2020-05" db="UniProtKB">
        <authorList>
            <consortium name="EnsemblMetazoa"/>
        </authorList>
    </citation>
    <scope>IDENTIFICATION</scope>
    <source>
        <strain evidence="6">FUMOZ</strain>
    </source>
</reference>
<dbReference type="GO" id="GO:0006825">
    <property type="term" value="P:copper ion transport"/>
    <property type="evidence" value="ECO:0007669"/>
    <property type="project" value="UniProtKB-KW"/>
</dbReference>
<evidence type="ECO:0000256" key="4">
    <source>
        <dbReference type="SAM" id="MobiDB-lite"/>
    </source>
</evidence>
<dbReference type="PROSITE" id="PS01047">
    <property type="entry name" value="HMA_1"/>
    <property type="match status" value="1"/>
</dbReference>
<dbReference type="Pfam" id="PF00403">
    <property type="entry name" value="HMA"/>
    <property type="match status" value="2"/>
</dbReference>
<dbReference type="InterPro" id="IPR017969">
    <property type="entry name" value="Heavy-metal-associated_CS"/>
</dbReference>
<feature type="compositionally biased region" description="Polar residues" evidence="4">
    <location>
        <begin position="12"/>
        <end position="26"/>
    </location>
</feature>
<dbReference type="InterPro" id="IPR006122">
    <property type="entry name" value="HMA_Cu_ion-bd"/>
</dbReference>
<dbReference type="STRING" id="62324.A0A4Y0BW32"/>
<protein>
    <recommendedName>
        <fullName evidence="5">HMA domain-containing protein</fullName>
    </recommendedName>
</protein>
<feature type="region of interest" description="Disordered" evidence="4">
    <location>
        <begin position="1"/>
        <end position="34"/>
    </location>
</feature>
<dbReference type="EnsemblMetazoa" id="AFUN022146-RA">
    <property type="protein sequence ID" value="AFUN022146-PA"/>
    <property type="gene ID" value="AFUN022146"/>
</dbReference>
<evidence type="ECO:0000259" key="5">
    <source>
        <dbReference type="PROSITE" id="PS50846"/>
    </source>
</evidence>
<evidence type="ECO:0000256" key="3">
    <source>
        <dbReference type="ARBA" id="ARBA00023008"/>
    </source>
</evidence>
<evidence type="ECO:0000256" key="2">
    <source>
        <dbReference type="ARBA" id="ARBA00022796"/>
    </source>
</evidence>
<dbReference type="VEuPathDB" id="VectorBase:AFUN022146"/>
<dbReference type="InterPro" id="IPR036163">
    <property type="entry name" value="HMA_dom_sf"/>
</dbReference>
<dbReference type="PANTHER" id="PTHR46594:SF4">
    <property type="entry name" value="P-TYPE CATION-TRANSPORTING ATPASE"/>
    <property type="match status" value="1"/>
</dbReference>
<keyword evidence="2" id="KW-0813">Transport</keyword>
<feature type="domain" description="HMA" evidence="5">
    <location>
        <begin position="159"/>
        <end position="213"/>
    </location>
</feature>